<accession>A0A9W9UPT5</accession>
<protein>
    <submittedName>
        <fullName evidence="1">Uncharacterized protein</fullName>
    </submittedName>
</protein>
<comment type="caution">
    <text evidence="1">The sequence shown here is derived from an EMBL/GenBank/DDBJ whole genome shotgun (WGS) entry which is preliminary data.</text>
</comment>
<dbReference type="AlphaFoldDB" id="A0A9W9UPT5"/>
<reference evidence="1" key="1">
    <citation type="submission" date="2022-12" db="EMBL/GenBank/DDBJ databases">
        <authorList>
            <person name="Petersen C."/>
        </authorList>
    </citation>
    <scope>NUCLEOTIDE SEQUENCE</scope>
    <source>
        <strain evidence="1">IBT 35673</strain>
    </source>
</reference>
<reference evidence="1" key="2">
    <citation type="journal article" date="2023" name="IMA Fungus">
        <title>Comparative genomic study of the Penicillium genus elucidates a diverse pangenome and 15 lateral gene transfer events.</title>
        <authorList>
            <person name="Petersen C."/>
            <person name="Sorensen T."/>
            <person name="Nielsen M.R."/>
            <person name="Sondergaard T.E."/>
            <person name="Sorensen J.L."/>
            <person name="Fitzpatrick D.A."/>
            <person name="Frisvad J.C."/>
            <person name="Nielsen K.L."/>
        </authorList>
    </citation>
    <scope>NUCLEOTIDE SEQUENCE</scope>
    <source>
        <strain evidence="1">IBT 35673</strain>
    </source>
</reference>
<proteinExistence type="predicted"/>
<evidence type="ECO:0000313" key="2">
    <source>
        <dbReference type="Proteomes" id="UP001147695"/>
    </source>
</evidence>
<name>A0A9W9UPT5_PENBR</name>
<evidence type="ECO:0000313" key="1">
    <source>
        <dbReference type="EMBL" id="KAJ5352782.1"/>
    </source>
</evidence>
<sequence length="260" mass="29672">MSTENFSVPNWLTKLVGKSNWLLWRLNVEEAINEVHNTSVYWEIIMDKPEHTIRESFEASCVASITSKSESSSYEFSGYSDEDSDVVITGSSNTSKHTGLQGSGLRVYNRSRLNIRARQILASSLELAPKMLIDRISDPHEAYLKLESFYGDISAQSIFVAWEKLLKVKYYPRGLPPDRFIERFQFALHDVRDLGVSLSPTVELAMFQQAIKSHCNSTKFMANMKVSIYAPDFMDSVYDQFLKDQRTELAPSMTILDALR</sequence>
<dbReference type="EMBL" id="JAPZBQ010000001">
    <property type="protein sequence ID" value="KAJ5352782.1"/>
    <property type="molecule type" value="Genomic_DNA"/>
</dbReference>
<gene>
    <name evidence="1" type="ORF">N7452_001756</name>
</gene>
<dbReference type="Proteomes" id="UP001147695">
    <property type="component" value="Unassembled WGS sequence"/>
</dbReference>
<organism evidence="1 2">
    <name type="scientific">Penicillium brevicompactum</name>
    <dbReference type="NCBI Taxonomy" id="5074"/>
    <lineage>
        <taxon>Eukaryota</taxon>
        <taxon>Fungi</taxon>
        <taxon>Dikarya</taxon>
        <taxon>Ascomycota</taxon>
        <taxon>Pezizomycotina</taxon>
        <taxon>Eurotiomycetes</taxon>
        <taxon>Eurotiomycetidae</taxon>
        <taxon>Eurotiales</taxon>
        <taxon>Aspergillaceae</taxon>
        <taxon>Penicillium</taxon>
    </lineage>
</organism>